<feature type="non-terminal residue" evidence="1">
    <location>
        <position position="56"/>
    </location>
</feature>
<feature type="non-terminal residue" evidence="1">
    <location>
        <position position="1"/>
    </location>
</feature>
<protein>
    <submittedName>
        <fullName evidence="1">Amino acid permease</fullName>
    </submittedName>
</protein>
<gene>
    <name evidence="1" type="primary">yjeM</name>
</gene>
<proteinExistence type="predicted"/>
<accession>G0LY97</accession>
<organism evidence="1">
    <name type="scientific">Lactiplantibacillus paraplantarum</name>
    <dbReference type="NCBI Taxonomy" id="60520"/>
    <lineage>
        <taxon>Bacteria</taxon>
        <taxon>Bacillati</taxon>
        <taxon>Bacillota</taxon>
        <taxon>Bacilli</taxon>
        <taxon>Lactobacillales</taxon>
        <taxon>Lactobacillaceae</taxon>
        <taxon>Lactiplantibacillus</taxon>
    </lineage>
</organism>
<reference evidence="1" key="1">
    <citation type="journal article" date="2011" name="Appl. Environ. Microbiol.">
        <title>Genetic screening of functional properties of lactic Acid bacteria in a fermented pearl millet slurry and in the metagenome of fermented starchy foods.</title>
        <authorList>
            <person name="Turpin W."/>
            <person name="Humblot C."/>
            <person name="Guyot J.P."/>
        </authorList>
    </citation>
    <scope>NUCLEOTIDE SEQUENCE</scope>
    <source>
        <strain evidence="1">4.4</strain>
    </source>
</reference>
<dbReference type="AlphaFoldDB" id="G0LY97"/>
<dbReference type="EMBL" id="FR874180">
    <property type="protein sequence ID" value="CCC15194.1"/>
    <property type="molecule type" value="Genomic_DNA"/>
</dbReference>
<evidence type="ECO:0000313" key="1">
    <source>
        <dbReference type="EMBL" id="CCC15194.1"/>
    </source>
</evidence>
<name>G0LY97_9LACO</name>
<sequence>IDLRAGYDDHHRHLWLWECVQRLLADGVRQYHLVRFGRDLLLLPVRLNDGRVRVRP</sequence>